<comment type="caution">
    <text evidence="3">The sequence shown here is derived from an EMBL/GenBank/DDBJ whole genome shotgun (WGS) entry which is preliminary data.</text>
</comment>
<keyword evidence="2" id="KW-0472">Membrane</keyword>
<proteinExistence type="predicted"/>
<reference evidence="3 4" key="1">
    <citation type="submission" date="2021-06" db="EMBL/GenBank/DDBJ databases">
        <authorList>
            <person name="Palmer J.M."/>
        </authorList>
    </citation>
    <scope>NUCLEOTIDE SEQUENCE [LARGE SCALE GENOMIC DNA]</scope>
    <source>
        <strain evidence="4">if_2019</strain>
        <tissue evidence="3">Muscle</tissue>
    </source>
</reference>
<name>A0ABV0SJA1_9TELE</name>
<evidence type="ECO:0000313" key="3">
    <source>
        <dbReference type="EMBL" id="MEQ2220226.1"/>
    </source>
</evidence>
<evidence type="ECO:0000256" key="1">
    <source>
        <dbReference type="SAM" id="MobiDB-lite"/>
    </source>
</evidence>
<organism evidence="3 4">
    <name type="scientific">Ilyodon furcidens</name>
    <name type="common">goldbreast splitfin</name>
    <dbReference type="NCBI Taxonomy" id="33524"/>
    <lineage>
        <taxon>Eukaryota</taxon>
        <taxon>Metazoa</taxon>
        <taxon>Chordata</taxon>
        <taxon>Craniata</taxon>
        <taxon>Vertebrata</taxon>
        <taxon>Euteleostomi</taxon>
        <taxon>Actinopterygii</taxon>
        <taxon>Neopterygii</taxon>
        <taxon>Teleostei</taxon>
        <taxon>Neoteleostei</taxon>
        <taxon>Acanthomorphata</taxon>
        <taxon>Ovalentaria</taxon>
        <taxon>Atherinomorphae</taxon>
        <taxon>Cyprinodontiformes</taxon>
        <taxon>Goodeidae</taxon>
        <taxon>Ilyodon</taxon>
    </lineage>
</organism>
<dbReference type="EMBL" id="JAHRIQ010000162">
    <property type="protein sequence ID" value="MEQ2220226.1"/>
    <property type="molecule type" value="Genomic_DNA"/>
</dbReference>
<accession>A0ABV0SJA1</accession>
<sequence>MAALDHRVKQTQNKQKIKHCHPLRSDPPEVSRPRRGGVRLCGRVVFFSLSLSLLETLFFISAFQSVLLIYKPSRNVREWKKRSALPCACSVVVPPVLFLFLFCFFFLVFLGGWG</sequence>
<dbReference type="Proteomes" id="UP001482620">
    <property type="component" value="Unassembled WGS sequence"/>
</dbReference>
<gene>
    <name evidence="3" type="ORF">ILYODFUR_003196</name>
</gene>
<feature type="compositionally biased region" description="Basic and acidic residues" evidence="1">
    <location>
        <begin position="23"/>
        <end position="32"/>
    </location>
</feature>
<evidence type="ECO:0000256" key="2">
    <source>
        <dbReference type="SAM" id="Phobius"/>
    </source>
</evidence>
<protein>
    <recommendedName>
        <fullName evidence="5">Transmembrane protein</fullName>
    </recommendedName>
</protein>
<keyword evidence="2" id="KW-1133">Transmembrane helix</keyword>
<evidence type="ECO:0008006" key="5">
    <source>
        <dbReference type="Google" id="ProtNLM"/>
    </source>
</evidence>
<keyword evidence="4" id="KW-1185">Reference proteome</keyword>
<keyword evidence="2" id="KW-0812">Transmembrane</keyword>
<evidence type="ECO:0000313" key="4">
    <source>
        <dbReference type="Proteomes" id="UP001482620"/>
    </source>
</evidence>
<feature type="transmembrane region" description="Helical" evidence="2">
    <location>
        <begin position="44"/>
        <end position="70"/>
    </location>
</feature>
<feature type="transmembrane region" description="Helical" evidence="2">
    <location>
        <begin position="91"/>
        <end position="113"/>
    </location>
</feature>
<feature type="region of interest" description="Disordered" evidence="1">
    <location>
        <begin position="1"/>
        <end position="33"/>
    </location>
</feature>